<protein>
    <submittedName>
        <fullName evidence="1">Uncharacterized protein</fullName>
    </submittedName>
</protein>
<reference evidence="1" key="1">
    <citation type="journal article" date="2020" name="Nature">
        <title>Giant virus diversity and host interactions through global metagenomics.</title>
        <authorList>
            <person name="Schulz F."/>
            <person name="Roux S."/>
            <person name="Paez-Espino D."/>
            <person name="Jungbluth S."/>
            <person name="Walsh D.A."/>
            <person name="Denef V.J."/>
            <person name="McMahon K.D."/>
            <person name="Konstantinidis K.T."/>
            <person name="Eloe-Fadrosh E.A."/>
            <person name="Kyrpides N.C."/>
            <person name="Woyke T."/>
        </authorList>
    </citation>
    <scope>NUCLEOTIDE SEQUENCE</scope>
    <source>
        <strain evidence="1">GVMAG-S-1021933-23</strain>
    </source>
</reference>
<dbReference type="AlphaFoldDB" id="A0A6C0AG14"/>
<evidence type="ECO:0000313" key="1">
    <source>
        <dbReference type="EMBL" id="QHS78281.1"/>
    </source>
</evidence>
<sequence>MKRSSINLEKEEDNTIQIPKEFYKKTDNIKNIEDFEKVYRTCKFWNMDYLITFYTFALKNKKNFKQFFLFGT</sequence>
<proteinExistence type="predicted"/>
<name>A0A6C0AG14_9ZZZZ</name>
<accession>A0A6C0AG14</accession>
<organism evidence="1">
    <name type="scientific">viral metagenome</name>
    <dbReference type="NCBI Taxonomy" id="1070528"/>
    <lineage>
        <taxon>unclassified sequences</taxon>
        <taxon>metagenomes</taxon>
        <taxon>organismal metagenomes</taxon>
    </lineage>
</organism>
<dbReference type="EMBL" id="MN740595">
    <property type="protein sequence ID" value="QHS78281.1"/>
    <property type="molecule type" value="Genomic_DNA"/>
</dbReference>